<evidence type="ECO:0008006" key="3">
    <source>
        <dbReference type="Google" id="ProtNLM"/>
    </source>
</evidence>
<dbReference type="Proteomes" id="UP000294847">
    <property type="component" value="Chromosome 2"/>
</dbReference>
<sequence length="148" mass="16554">MGKLLALLSHLSLRNKHGHTALYIAAVKGLRPSRVELLLPHMRREVLLVRHRNEGFGEDWVASEEKHGGGVSVLLAATHFPRQAWMGEASGVMVRSMELLMDAIGCDFDRREDGEILETLRKCVLTNLAETAWATWQSERPSADVSIE</sequence>
<dbReference type="EMBL" id="CP034205">
    <property type="protein sequence ID" value="QBZ56862.1"/>
    <property type="molecule type" value="Genomic_DNA"/>
</dbReference>
<name>A0A4P7N5M7_PYROR</name>
<reference evidence="1 2" key="1">
    <citation type="journal article" date="2019" name="Mol. Biol. Evol.">
        <title>Blast fungal genomes show frequent chromosomal changes, gene gains and losses, and effector gene turnover.</title>
        <authorList>
            <person name="Gomez Luciano L.B."/>
            <person name="Jason Tsai I."/>
            <person name="Chuma I."/>
            <person name="Tosa Y."/>
            <person name="Chen Y.H."/>
            <person name="Li J.Y."/>
            <person name="Li M.Y."/>
            <person name="Jade Lu M.Y."/>
            <person name="Nakayashiki H."/>
            <person name="Li W.H."/>
        </authorList>
    </citation>
    <scope>NUCLEOTIDE SEQUENCE [LARGE SCALE GENOMIC DNA]</scope>
    <source>
        <strain evidence="1">MZ5-1-6</strain>
    </source>
</reference>
<evidence type="ECO:0000313" key="1">
    <source>
        <dbReference type="EMBL" id="QBZ56862.1"/>
    </source>
</evidence>
<organism evidence="1 2">
    <name type="scientific">Pyricularia oryzae</name>
    <name type="common">Rice blast fungus</name>
    <name type="synonym">Magnaporthe oryzae</name>
    <dbReference type="NCBI Taxonomy" id="318829"/>
    <lineage>
        <taxon>Eukaryota</taxon>
        <taxon>Fungi</taxon>
        <taxon>Dikarya</taxon>
        <taxon>Ascomycota</taxon>
        <taxon>Pezizomycotina</taxon>
        <taxon>Sordariomycetes</taxon>
        <taxon>Sordariomycetidae</taxon>
        <taxon>Magnaporthales</taxon>
        <taxon>Pyriculariaceae</taxon>
        <taxon>Pyricularia</taxon>
    </lineage>
</organism>
<accession>A0A4P7N5M7</accession>
<protein>
    <recommendedName>
        <fullName evidence="3">Ankyrin repeat protein</fullName>
    </recommendedName>
</protein>
<evidence type="ECO:0000313" key="2">
    <source>
        <dbReference type="Proteomes" id="UP000294847"/>
    </source>
</evidence>
<gene>
    <name evidence="1" type="ORF">PoMZ_01780</name>
</gene>
<dbReference type="AlphaFoldDB" id="A0A4P7N5M7"/>
<proteinExistence type="predicted"/>